<evidence type="ECO:0000313" key="3">
    <source>
        <dbReference type="Proteomes" id="UP000318483"/>
    </source>
</evidence>
<keyword evidence="1" id="KW-1133">Transmembrane helix</keyword>
<feature type="transmembrane region" description="Helical" evidence="1">
    <location>
        <begin position="20"/>
        <end position="40"/>
    </location>
</feature>
<dbReference type="AlphaFoldDB" id="A0A5B8IUC8"/>
<proteinExistence type="predicted"/>
<organism evidence="2 3">
    <name type="scientific">Qingshengfaniella alkalisoli</name>
    <dbReference type="NCBI Taxonomy" id="2599296"/>
    <lineage>
        <taxon>Bacteria</taxon>
        <taxon>Pseudomonadati</taxon>
        <taxon>Pseudomonadota</taxon>
        <taxon>Alphaproteobacteria</taxon>
        <taxon>Rhodobacterales</taxon>
        <taxon>Paracoccaceae</taxon>
        <taxon>Qingshengfaniella</taxon>
    </lineage>
</organism>
<keyword evidence="1" id="KW-0472">Membrane</keyword>
<protein>
    <submittedName>
        <fullName evidence="2">Uncharacterized protein</fullName>
    </submittedName>
</protein>
<keyword evidence="3" id="KW-1185">Reference proteome</keyword>
<evidence type="ECO:0000256" key="1">
    <source>
        <dbReference type="SAM" id="Phobius"/>
    </source>
</evidence>
<feature type="transmembrane region" description="Helical" evidence="1">
    <location>
        <begin position="199"/>
        <end position="231"/>
    </location>
</feature>
<dbReference type="RefSeq" id="WP_146364634.1">
    <property type="nucleotide sequence ID" value="NZ_CP042261.1"/>
</dbReference>
<dbReference type="EMBL" id="CP042261">
    <property type="protein sequence ID" value="QDY69254.1"/>
    <property type="molecule type" value="Genomic_DNA"/>
</dbReference>
<feature type="transmembrane region" description="Helical" evidence="1">
    <location>
        <begin position="75"/>
        <end position="94"/>
    </location>
</feature>
<sequence length="266" mass="27376">MAVAVVVLVVVMPIFRPDLLNVQSALQISCAVLLVAGYDLATNRQRIDPAHVIYLVIGSSVGMIAPDQVAAGTVWGVVAPIGLSIVIAFAVWALTRGVGNAAFTLLSASALALFCLIALPQNTARDISEFFVLPEGMTDEQLPVVVAGSLVGLAMLCRPRQSDSVALAAHLLGAALTSTAGLIWALWGYPVDIDTTKLAIVAAAVLCVVHLGGAVTIYGPVLLSAVVMAAVQFAPAELATLGPSQILALVGCAMAMIAMVLPRENS</sequence>
<keyword evidence="1" id="KW-0812">Transmembrane</keyword>
<feature type="transmembrane region" description="Helical" evidence="1">
    <location>
        <begin position="238"/>
        <end position="261"/>
    </location>
</feature>
<gene>
    <name evidence="2" type="ORF">FPZ52_06130</name>
</gene>
<name>A0A5B8IUC8_9RHOB</name>
<dbReference type="KEGG" id="lit:FPZ52_06130"/>
<feature type="transmembrane region" description="Helical" evidence="1">
    <location>
        <begin position="101"/>
        <end position="121"/>
    </location>
</feature>
<reference evidence="2 3" key="1">
    <citation type="submission" date="2019-07" db="EMBL/GenBank/DDBJ databases">
        <title>Litoreibacter alkalisoli sp. nov., isolated from saline-alkaline soil.</title>
        <authorList>
            <person name="Wang S."/>
            <person name="Xu L."/>
            <person name="Xing Y.-T."/>
            <person name="Sun J.-Q."/>
        </authorList>
    </citation>
    <scope>NUCLEOTIDE SEQUENCE [LARGE SCALE GENOMIC DNA]</scope>
    <source>
        <strain evidence="2 3">LN3S51</strain>
    </source>
</reference>
<accession>A0A5B8IUC8</accession>
<dbReference type="Proteomes" id="UP000318483">
    <property type="component" value="Chromosome"/>
</dbReference>
<feature type="transmembrane region" description="Helical" evidence="1">
    <location>
        <begin position="52"/>
        <end position="69"/>
    </location>
</feature>
<evidence type="ECO:0000313" key="2">
    <source>
        <dbReference type="EMBL" id="QDY69254.1"/>
    </source>
</evidence>
<feature type="transmembrane region" description="Helical" evidence="1">
    <location>
        <begin position="165"/>
        <end position="187"/>
    </location>
</feature>